<dbReference type="AlphaFoldDB" id="A0A813WF49"/>
<dbReference type="EMBL" id="CAJNOC010001348">
    <property type="protein sequence ID" value="CAF0856993.1"/>
    <property type="molecule type" value="Genomic_DNA"/>
</dbReference>
<evidence type="ECO:0000313" key="2">
    <source>
        <dbReference type="EMBL" id="CAF0856993.1"/>
    </source>
</evidence>
<dbReference type="GO" id="GO:0004500">
    <property type="term" value="F:dopamine beta-monooxygenase activity"/>
    <property type="evidence" value="ECO:0007669"/>
    <property type="project" value="InterPro"/>
</dbReference>
<name>A0A813WF49_9BILA</name>
<dbReference type="CDD" id="cd09631">
    <property type="entry name" value="DOMON_DOH"/>
    <property type="match status" value="1"/>
</dbReference>
<dbReference type="InterPro" id="IPR005018">
    <property type="entry name" value="DOMON_domain"/>
</dbReference>
<dbReference type="GO" id="GO:0030667">
    <property type="term" value="C:secretory granule membrane"/>
    <property type="evidence" value="ECO:0007669"/>
    <property type="project" value="TreeGrafter"/>
</dbReference>
<dbReference type="GO" id="GO:0042420">
    <property type="term" value="P:dopamine catabolic process"/>
    <property type="evidence" value="ECO:0007669"/>
    <property type="project" value="TreeGrafter"/>
</dbReference>
<organism evidence="2 3">
    <name type="scientific">Brachionus calyciflorus</name>
    <dbReference type="NCBI Taxonomy" id="104777"/>
    <lineage>
        <taxon>Eukaryota</taxon>
        <taxon>Metazoa</taxon>
        <taxon>Spiralia</taxon>
        <taxon>Gnathifera</taxon>
        <taxon>Rotifera</taxon>
        <taxon>Eurotatoria</taxon>
        <taxon>Monogononta</taxon>
        <taxon>Pseudotrocha</taxon>
        <taxon>Ploima</taxon>
        <taxon>Brachionidae</taxon>
        <taxon>Brachionus</taxon>
    </lineage>
</organism>
<dbReference type="GO" id="GO:0005615">
    <property type="term" value="C:extracellular space"/>
    <property type="evidence" value="ECO:0007669"/>
    <property type="project" value="TreeGrafter"/>
</dbReference>
<dbReference type="GO" id="GO:0042421">
    <property type="term" value="P:norepinephrine biosynthetic process"/>
    <property type="evidence" value="ECO:0007669"/>
    <property type="project" value="TreeGrafter"/>
</dbReference>
<dbReference type="OrthoDB" id="10003276at2759"/>
<dbReference type="InterPro" id="IPR000945">
    <property type="entry name" value="DBH-like"/>
</dbReference>
<dbReference type="Pfam" id="PF03351">
    <property type="entry name" value="DOMON"/>
    <property type="match status" value="1"/>
</dbReference>
<proteinExistence type="predicted"/>
<comment type="caution">
    <text evidence="2">The sequence shown here is derived from an EMBL/GenBank/DDBJ whole genome shotgun (WGS) entry which is preliminary data.</text>
</comment>
<evidence type="ECO:0000259" key="1">
    <source>
        <dbReference type="Pfam" id="PF03351"/>
    </source>
</evidence>
<gene>
    <name evidence="2" type="ORF">OXX778_LOCUS9245</name>
</gene>
<sequence length="166" mass="18765">MVKNKIRNVGVVAMIILTGMETNVHRRINILLVAQSQDWNLLYSSESNGINIFKFTRKIKSCDKDDMIIDQGSPYVIYAYGEKDPIDGGDISYHGMNRGGKVVSFISSSSQSDTFVADDHEIIDIVISNVILPKENTYYYCEMFHVPKEFNFPVSTKILLKSISIT</sequence>
<dbReference type="InterPro" id="IPR045266">
    <property type="entry name" value="DOH_DOMON"/>
</dbReference>
<protein>
    <recommendedName>
        <fullName evidence="1">DOMON domain-containing protein</fullName>
    </recommendedName>
</protein>
<keyword evidence="3" id="KW-1185">Reference proteome</keyword>
<feature type="domain" description="DOMON" evidence="1">
    <location>
        <begin position="35"/>
        <end position="81"/>
    </location>
</feature>
<dbReference type="Proteomes" id="UP000663879">
    <property type="component" value="Unassembled WGS sequence"/>
</dbReference>
<dbReference type="PANTHER" id="PTHR10157">
    <property type="entry name" value="DOPAMINE BETA HYDROXYLASE RELATED"/>
    <property type="match status" value="1"/>
</dbReference>
<reference evidence="2" key="1">
    <citation type="submission" date="2021-02" db="EMBL/GenBank/DDBJ databases">
        <authorList>
            <person name="Nowell W R."/>
        </authorList>
    </citation>
    <scope>NUCLEOTIDE SEQUENCE</scope>
    <source>
        <strain evidence="2">Ploen Becks lab</strain>
    </source>
</reference>
<dbReference type="GO" id="GO:0006589">
    <property type="term" value="P:octopamine biosynthetic process"/>
    <property type="evidence" value="ECO:0007669"/>
    <property type="project" value="TreeGrafter"/>
</dbReference>
<accession>A0A813WF49</accession>
<dbReference type="PANTHER" id="PTHR10157:SF23">
    <property type="entry name" value="MOXD1 HOMOLOG 1"/>
    <property type="match status" value="1"/>
</dbReference>
<evidence type="ECO:0000313" key="3">
    <source>
        <dbReference type="Proteomes" id="UP000663879"/>
    </source>
</evidence>